<dbReference type="SUPFAM" id="SSF74650">
    <property type="entry name" value="Galactose mutarotase-like"/>
    <property type="match status" value="1"/>
</dbReference>
<dbReference type="InterPro" id="IPR014718">
    <property type="entry name" value="GH-type_carb-bd"/>
</dbReference>
<protein>
    <recommendedName>
        <fullName evidence="3">Galactose mutarotase</fullName>
    </recommendedName>
</protein>
<dbReference type="RefSeq" id="WP_239133546.1">
    <property type="nucleotide sequence ID" value="NZ_BONZ01000021.1"/>
</dbReference>
<accession>A0A8J3QR21</accession>
<keyword evidence="2" id="KW-1185">Reference proteome</keyword>
<dbReference type="Gene3D" id="2.70.98.10">
    <property type="match status" value="1"/>
</dbReference>
<gene>
    <name evidence="1" type="ORF">Raf01_23690</name>
</gene>
<reference evidence="1" key="1">
    <citation type="submission" date="2021-01" db="EMBL/GenBank/DDBJ databases">
        <title>Whole genome shotgun sequence of Rugosimonospora africana NBRC 104875.</title>
        <authorList>
            <person name="Komaki H."/>
            <person name="Tamura T."/>
        </authorList>
    </citation>
    <scope>NUCLEOTIDE SEQUENCE</scope>
    <source>
        <strain evidence="1">NBRC 104875</strain>
    </source>
</reference>
<dbReference type="InterPro" id="IPR011013">
    <property type="entry name" value="Gal_mutarotase_sf_dom"/>
</dbReference>
<dbReference type="GO" id="GO:0005975">
    <property type="term" value="P:carbohydrate metabolic process"/>
    <property type="evidence" value="ECO:0007669"/>
    <property type="project" value="InterPro"/>
</dbReference>
<evidence type="ECO:0000313" key="2">
    <source>
        <dbReference type="Proteomes" id="UP000642748"/>
    </source>
</evidence>
<proteinExistence type="predicted"/>
<evidence type="ECO:0000313" key="1">
    <source>
        <dbReference type="EMBL" id="GIH14197.1"/>
    </source>
</evidence>
<sequence>MVARRNWGARLRETTWDGAPAVVLENERLRVTVCLAGAHVVEFNDKRRDLDLVWLNPNARAPIGAPAGFFDTYPGGWQEVLPNGGAPARYRGAPLDQHAELVGLRWDCAVVADGESEVAVRLSARCVRTPLLVRKVLRLRRGQARLVVEEELVNEAPVAVHAMWGQHLAYGAPFLRPGYRIRLPEGVCVLPHPEPINPPDRAVAAGGPYPWPVVPTPDGGRVDLSVVPDRGAPSDIVYLTEFSAGWYELADPDSAAGVRVEWDASVLPYLWLWHELGASRDHPWWGRAYVVGVEPFSSYPTDGLPGAVDNGSALTLEGGQTRTLAWSIGVIGDG</sequence>
<comment type="caution">
    <text evidence="1">The sequence shown here is derived from an EMBL/GenBank/DDBJ whole genome shotgun (WGS) entry which is preliminary data.</text>
</comment>
<dbReference type="GO" id="GO:0030246">
    <property type="term" value="F:carbohydrate binding"/>
    <property type="evidence" value="ECO:0007669"/>
    <property type="project" value="InterPro"/>
</dbReference>
<dbReference type="GO" id="GO:0003824">
    <property type="term" value="F:catalytic activity"/>
    <property type="evidence" value="ECO:0007669"/>
    <property type="project" value="InterPro"/>
</dbReference>
<evidence type="ECO:0008006" key="3">
    <source>
        <dbReference type="Google" id="ProtNLM"/>
    </source>
</evidence>
<dbReference type="EMBL" id="BONZ01000021">
    <property type="protein sequence ID" value="GIH14197.1"/>
    <property type="molecule type" value="Genomic_DNA"/>
</dbReference>
<organism evidence="1 2">
    <name type="scientific">Rugosimonospora africana</name>
    <dbReference type="NCBI Taxonomy" id="556532"/>
    <lineage>
        <taxon>Bacteria</taxon>
        <taxon>Bacillati</taxon>
        <taxon>Actinomycetota</taxon>
        <taxon>Actinomycetes</taxon>
        <taxon>Micromonosporales</taxon>
        <taxon>Micromonosporaceae</taxon>
        <taxon>Rugosimonospora</taxon>
    </lineage>
</organism>
<dbReference type="Proteomes" id="UP000642748">
    <property type="component" value="Unassembled WGS sequence"/>
</dbReference>
<name>A0A8J3QR21_9ACTN</name>
<dbReference type="AlphaFoldDB" id="A0A8J3QR21"/>